<dbReference type="GO" id="GO:0030659">
    <property type="term" value="C:cytoplasmic vesicle membrane"/>
    <property type="evidence" value="ECO:0007669"/>
    <property type="project" value="UniProtKB-SubCell"/>
</dbReference>
<dbReference type="SMART" id="SM00397">
    <property type="entry name" value="t_SNARE"/>
    <property type="match status" value="1"/>
</dbReference>
<organism evidence="14 15">
    <name type="scientific">Multifurca ochricompacta</name>
    <dbReference type="NCBI Taxonomy" id="376703"/>
    <lineage>
        <taxon>Eukaryota</taxon>
        <taxon>Fungi</taxon>
        <taxon>Dikarya</taxon>
        <taxon>Basidiomycota</taxon>
        <taxon>Agaricomycotina</taxon>
        <taxon>Agaricomycetes</taxon>
        <taxon>Russulales</taxon>
        <taxon>Russulaceae</taxon>
        <taxon>Multifurca</taxon>
    </lineage>
</organism>
<dbReference type="Gene3D" id="3.30.1520.10">
    <property type="entry name" value="Phox-like domain"/>
    <property type="match status" value="1"/>
</dbReference>
<evidence type="ECO:0000259" key="13">
    <source>
        <dbReference type="PROSITE" id="PS50195"/>
    </source>
</evidence>
<dbReference type="GO" id="GO:0016192">
    <property type="term" value="P:vesicle-mediated transport"/>
    <property type="evidence" value="ECO:0007669"/>
    <property type="project" value="UniProtKB-ARBA"/>
</dbReference>
<dbReference type="GO" id="GO:0007034">
    <property type="term" value="P:vacuolar transport"/>
    <property type="evidence" value="ECO:0007669"/>
    <property type="project" value="UniProtKB-ARBA"/>
</dbReference>
<protein>
    <submittedName>
        <fullName evidence="14">Syntaxin</fullName>
    </submittedName>
</protein>
<comment type="caution">
    <text evidence="14">The sequence shown here is derived from an EMBL/GenBank/DDBJ whole genome shotgun (WGS) entry which is preliminary data.</text>
</comment>
<keyword evidence="9" id="KW-0472">Membrane</keyword>
<dbReference type="EMBL" id="WTXG01000001">
    <property type="protein sequence ID" value="KAI0307814.1"/>
    <property type="molecule type" value="Genomic_DNA"/>
</dbReference>
<dbReference type="SMART" id="SM00312">
    <property type="entry name" value="PX"/>
    <property type="match status" value="1"/>
</dbReference>
<comment type="subcellular location">
    <subcellularLocation>
        <location evidence="2">Cytoplasmic vesicle membrane</location>
        <topology evidence="2">Peripheral membrane protein</topology>
        <orientation evidence="2">Cytoplasmic side</orientation>
    </subcellularLocation>
    <subcellularLocation>
        <location evidence="1">Vacuole</location>
    </subcellularLocation>
</comment>
<name>A0AAD4QTV6_9AGAM</name>
<dbReference type="SUPFAM" id="SSF58038">
    <property type="entry name" value="SNARE fusion complex"/>
    <property type="match status" value="1"/>
</dbReference>
<dbReference type="PANTHER" id="PTHR15813">
    <property type="entry name" value="SORTING NEXIN-22 AND 24"/>
    <property type="match status" value="1"/>
</dbReference>
<keyword evidence="15" id="KW-1185">Reference proteome</keyword>
<feature type="domain" description="PX" evidence="13">
    <location>
        <begin position="4"/>
        <end position="122"/>
    </location>
</feature>
<keyword evidence="10" id="KW-0968">Cytoplasmic vesicle</keyword>
<comment type="similarity">
    <text evidence="3">Belongs to the sorting nexin family.</text>
</comment>
<gene>
    <name evidence="14" type="ORF">B0F90DRAFT_1909209</name>
</gene>
<dbReference type="CDD" id="cd15858">
    <property type="entry name" value="SNARE_VAM7"/>
    <property type="match status" value="1"/>
</dbReference>
<evidence type="ECO:0000313" key="15">
    <source>
        <dbReference type="Proteomes" id="UP001203297"/>
    </source>
</evidence>
<keyword evidence="5" id="KW-0926">Vacuole</keyword>
<evidence type="ECO:0000256" key="7">
    <source>
        <dbReference type="ARBA" id="ARBA00023054"/>
    </source>
</evidence>
<keyword evidence="8" id="KW-0446">Lipid-binding</keyword>
<evidence type="ECO:0000256" key="6">
    <source>
        <dbReference type="ARBA" id="ARBA00022927"/>
    </source>
</evidence>
<dbReference type="GO" id="GO:0015031">
    <property type="term" value="P:protein transport"/>
    <property type="evidence" value="ECO:0007669"/>
    <property type="project" value="UniProtKB-KW"/>
</dbReference>
<dbReference type="GO" id="GO:1901981">
    <property type="term" value="F:phosphatidylinositol phosphate binding"/>
    <property type="evidence" value="ECO:0007669"/>
    <property type="project" value="TreeGrafter"/>
</dbReference>
<evidence type="ECO:0000256" key="11">
    <source>
        <dbReference type="ARBA" id="ARBA00054927"/>
    </source>
</evidence>
<evidence type="ECO:0000256" key="10">
    <source>
        <dbReference type="ARBA" id="ARBA00023329"/>
    </source>
</evidence>
<dbReference type="SUPFAM" id="SSF64268">
    <property type="entry name" value="PX domain"/>
    <property type="match status" value="1"/>
</dbReference>
<dbReference type="InterPro" id="IPR000727">
    <property type="entry name" value="T_SNARE_dom"/>
</dbReference>
<evidence type="ECO:0000256" key="4">
    <source>
        <dbReference type="ARBA" id="ARBA00022448"/>
    </source>
</evidence>
<dbReference type="GO" id="GO:0000329">
    <property type="term" value="C:fungal-type vacuole membrane"/>
    <property type="evidence" value="ECO:0007669"/>
    <property type="project" value="UniProtKB-ARBA"/>
</dbReference>
<dbReference type="AlphaFoldDB" id="A0AAD4QTV6"/>
<proteinExistence type="inferred from homology"/>
<dbReference type="InterPro" id="IPR036871">
    <property type="entry name" value="PX_dom_sf"/>
</dbReference>
<dbReference type="FunFam" id="1.20.5.110:FF:000058">
    <property type="entry name" value="VAM7p Vacuolar SNARE protein"/>
    <property type="match status" value="1"/>
</dbReference>
<dbReference type="PANTHER" id="PTHR15813:SF9">
    <property type="entry name" value="PX DOMAIN-CONTAINING PROTEIN"/>
    <property type="match status" value="1"/>
</dbReference>
<dbReference type="PROSITE" id="PS50192">
    <property type="entry name" value="T_SNARE"/>
    <property type="match status" value="1"/>
</dbReference>
<evidence type="ECO:0000256" key="3">
    <source>
        <dbReference type="ARBA" id="ARBA00010883"/>
    </source>
</evidence>
<comment type="function">
    <text evidence="11">Essential for proper morphogenesis of the vacuole. May exist as structural reinforcement on the surface of the vacuolar membrane and be required for maintenance against rupture by osmotic pressure.</text>
</comment>
<dbReference type="Proteomes" id="UP001203297">
    <property type="component" value="Unassembled WGS sequence"/>
</dbReference>
<keyword evidence="7" id="KW-0175">Coiled coil</keyword>
<evidence type="ECO:0000256" key="1">
    <source>
        <dbReference type="ARBA" id="ARBA00004116"/>
    </source>
</evidence>
<evidence type="ECO:0000259" key="12">
    <source>
        <dbReference type="PROSITE" id="PS50192"/>
    </source>
</evidence>
<evidence type="ECO:0000256" key="8">
    <source>
        <dbReference type="ARBA" id="ARBA00023121"/>
    </source>
</evidence>
<dbReference type="Gene3D" id="1.20.5.110">
    <property type="match status" value="1"/>
</dbReference>
<dbReference type="PROSITE" id="PS50195">
    <property type="entry name" value="PX"/>
    <property type="match status" value="1"/>
</dbReference>
<dbReference type="InterPro" id="IPR001683">
    <property type="entry name" value="PX_dom"/>
</dbReference>
<keyword evidence="6" id="KW-0653">Protein transport</keyword>
<feature type="domain" description="T-SNARE coiled-coil homology" evidence="12">
    <location>
        <begin position="311"/>
        <end position="373"/>
    </location>
</feature>
<dbReference type="Pfam" id="PF00787">
    <property type="entry name" value="PX"/>
    <property type="match status" value="1"/>
</dbReference>
<keyword evidence="4" id="KW-0813">Transport</keyword>
<reference evidence="14" key="1">
    <citation type="journal article" date="2022" name="New Phytol.">
        <title>Evolutionary transition to the ectomycorrhizal habit in the genomes of a hyperdiverse lineage of mushroom-forming fungi.</title>
        <authorList>
            <person name="Looney B."/>
            <person name="Miyauchi S."/>
            <person name="Morin E."/>
            <person name="Drula E."/>
            <person name="Courty P.E."/>
            <person name="Kohler A."/>
            <person name="Kuo A."/>
            <person name="LaButti K."/>
            <person name="Pangilinan J."/>
            <person name="Lipzen A."/>
            <person name="Riley R."/>
            <person name="Andreopoulos W."/>
            <person name="He G."/>
            <person name="Johnson J."/>
            <person name="Nolan M."/>
            <person name="Tritt A."/>
            <person name="Barry K.W."/>
            <person name="Grigoriev I.V."/>
            <person name="Nagy L.G."/>
            <person name="Hibbett D."/>
            <person name="Henrissat B."/>
            <person name="Matheny P.B."/>
            <person name="Labbe J."/>
            <person name="Martin F.M."/>
        </authorList>
    </citation>
    <scope>NUCLEOTIDE SEQUENCE</scope>
    <source>
        <strain evidence="14">BPL690</strain>
    </source>
</reference>
<evidence type="ECO:0000313" key="14">
    <source>
        <dbReference type="EMBL" id="KAI0307814.1"/>
    </source>
</evidence>
<evidence type="ECO:0000256" key="5">
    <source>
        <dbReference type="ARBA" id="ARBA00022554"/>
    </source>
</evidence>
<evidence type="ECO:0000256" key="9">
    <source>
        <dbReference type="ARBA" id="ARBA00023136"/>
    </source>
</evidence>
<accession>A0AAD4QTV6</accession>
<dbReference type="InterPro" id="IPR052467">
    <property type="entry name" value="Sorting_nexin_PX-domain"/>
</dbReference>
<dbReference type="GO" id="GO:0097576">
    <property type="term" value="P:vacuole fusion"/>
    <property type="evidence" value="ECO:0007669"/>
    <property type="project" value="UniProtKB-ARBA"/>
</dbReference>
<evidence type="ECO:0000256" key="2">
    <source>
        <dbReference type="ARBA" id="ARBA00004180"/>
    </source>
</evidence>
<sequence>MTLTAIQAVYVRDHEERLEPKSHVVFRIEIQAHVRSWQMWRRYSEFVDLHTELIKSVGAPPPAALPPKHAFAMLRSSKNRVLLEERRTGLEAYLRAIVSAKDNKWLDAFAFHDFLGVPIGKQAAPGSSELNNGSSASSGVPQFTFSTWLDEHMDLQARVRDVRADINKRDAFRTGETWPQRTKKLAGVLTRVGTLVEGLDALALRGMSEGELQRRTDMVARLQDDCEKLAKMLTIARQTSRGLGSAAERNPAAGSDRAALLTTGGSNGGGGDGFTVSTMKPIARVFGMPQPPKETEQTRPLDEHGLLQLQQAKVEQQDTQLAQLTTILQRQKQLGTAISNELAQHIELLDDLANDVDRVGGKLTAAKKQLNRLG</sequence>